<keyword evidence="3" id="KW-1185">Reference proteome</keyword>
<protein>
    <submittedName>
        <fullName evidence="2">DUF1465 family protein</fullName>
    </submittedName>
</protein>
<dbReference type="AlphaFoldDB" id="A0A6G7YSC7"/>
<dbReference type="Proteomes" id="UP000503222">
    <property type="component" value="Chromosome"/>
</dbReference>
<proteinExistence type="predicted"/>
<dbReference type="InterPro" id="IPR010848">
    <property type="entry name" value="DUF1465"/>
</dbReference>
<accession>A0A6G7YSC7</accession>
<evidence type="ECO:0000313" key="3">
    <source>
        <dbReference type="Proteomes" id="UP000503222"/>
    </source>
</evidence>
<reference evidence="2 3" key="1">
    <citation type="submission" date="2020-03" db="EMBL/GenBank/DDBJ databases">
        <title>Sphingomonas sp. nov., isolated from fish.</title>
        <authorList>
            <person name="Hyun D.-W."/>
            <person name="Bae J.-W."/>
        </authorList>
    </citation>
    <scope>NUCLEOTIDE SEQUENCE [LARGE SCALE GENOMIC DNA]</scope>
    <source>
        <strain evidence="2 3">HDW15B</strain>
    </source>
</reference>
<name>A0A6G7YSC7_9SPHN</name>
<feature type="compositionally biased region" description="Acidic residues" evidence="1">
    <location>
        <begin position="1"/>
        <end position="15"/>
    </location>
</feature>
<feature type="region of interest" description="Disordered" evidence="1">
    <location>
        <begin position="1"/>
        <end position="21"/>
    </location>
</feature>
<feature type="region of interest" description="Disordered" evidence="1">
    <location>
        <begin position="91"/>
        <end position="113"/>
    </location>
</feature>
<dbReference type="Pfam" id="PF07323">
    <property type="entry name" value="DUF1465"/>
    <property type="match status" value="1"/>
</dbReference>
<sequence length="167" mass="18677">MAFSPEDMDESDEPSPPEVRIAPRLIDSLYTEALVLADEARSYFDEAGRDERNQLEPFARVGFACESLKVTTRIMHIVAWLLTQKAVESGEIGRGDGRRPERRLGNAQDSDPEVVKQLPETARKLIDNSTDLYARVRRLDEGVVADEPVQSPARALMGRLERGLLQG</sequence>
<evidence type="ECO:0000313" key="2">
    <source>
        <dbReference type="EMBL" id="QIK79646.1"/>
    </source>
</evidence>
<dbReference type="Gene3D" id="1.10.8.930">
    <property type="entry name" value="Protein of unknown function DUF1465"/>
    <property type="match status" value="1"/>
</dbReference>
<organism evidence="2 3">
    <name type="scientific">Sphingomonas piscis</name>
    <dbReference type="NCBI Taxonomy" id="2714943"/>
    <lineage>
        <taxon>Bacteria</taxon>
        <taxon>Pseudomonadati</taxon>
        <taxon>Pseudomonadota</taxon>
        <taxon>Alphaproteobacteria</taxon>
        <taxon>Sphingomonadales</taxon>
        <taxon>Sphingomonadaceae</taxon>
        <taxon>Sphingomonas</taxon>
    </lineage>
</organism>
<dbReference type="EMBL" id="CP049869">
    <property type="protein sequence ID" value="QIK79646.1"/>
    <property type="molecule type" value="Genomic_DNA"/>
</dbReference>
<gene>
    <name evidence="2" type="ORF">G7077_12745</name>
</gene>
<feature type="compositionally biased region" description="Basic and acidic residues" evidence="1">
    <location>
        <begin position="91"/>
        <end position="104"/>
    </location>
</feature>
<dbReference type="RefSeq" id="WP_166412031.1">
    <property type="nucleotide sequence ID" value="NZ_CP049869.1"/>
</dbReference>
<dbReference type="KEGG" id="spii:G7077_12745"/>
<evidence type="ECO:0000256" key="1">
    <source>
        <dbReference type="SAM" id="MobiDB-lite"/>
    </source>
</evidence>
<dbReference type="InterPro" id="IPR038301">
    <property type="entry name" value="AraC-like_sf"/>
</dbReference>